<organism evidence="3 4">
    <name type="scientific">Streptomyces buecherae</name>
    <dbReference type="NCBI Taxonomy" id="2763006"/>
    <lineage>
        <taxon>Bacteria</taxon>
        <taxon>Bacillati</taxon>
        <taxon>Actinomycetota</taxon>
        <taxon>Actinomycetes</taxon>
        <taxon>Kitasatosporales</taxon>
        <taxon>Streptomycetaceae</taxon>
        <taxon>Streptomyces</taxon>
    </lineage>
</organism>
<accession>A0A7H8NH55</accession>
<dbReference type="Gene3D" id="3.50.50.60">
    <property type="entry name" value="FAD/NAD(P)-binding domain"/>
    <property type="match status" value="1"/>
</dbReference>
<dbReference type="RefSeq" id="WP_176165535.1">
    <property type="nucleotide sequence ID" value="NZ_CP054929.1"/>
</dbReference>
<protein>
    <submittedName>
        <fullName evidence="3">FAD/NAD(P)-binding protein</fullName>
    </submittedName>
</protein>
<feature type="domain" description="FAD-dependent urate hydroxylase HpyO/Asp monooxygenase CreE-like FAD/NAD(P)-binding" evidence="2">
    <location>
        <begin position="27"/>
        <end position="182"/>
    </location>
</feature>
<feature type="compositionally biased region" description="Low complexity" evidence="1">
    <location>
        <begin position="1"/>
        <end position="10"/>
    </location>
</feature>
<evidence type="ECO:0000259" key="2">
    <source>
        <dbReference type="Pfam" id="PF13454"/>
    </source>
</evidence>
<feature type="region of interest" description="Disordered" evidence="1">
    <location>
        <begin position="1"/>
        <end position="20"/>
    </location>
</feature>
<dbReference type="InterPro" id="IPR036188">
    <property type="entry name" value="FAD/NAD-bd_sf"/>
</dbReference>
<reference evidence="3 4" key="1">
    <citation type="submission" date="2020-06" db="EMBL/GenBank/DDBJ databases">
        <title>Genome mining for natural products.</title>
        <authorList>
            <person name="Zhang B."/>
            <person name="Shi J."/>
            <person name="Ge H."/>
        </authorList>
    </citation>
    <scope>NUCLEOTIDE SEQUENCE [LARGE SCALE GENOMIC DNA]</scope>
    <source>
        <strain evidence="3 4">NA00687</strain>
    </source>
</reference>
<evidence type="ECO:0000313" key="4">
    <source>
        <dbReference type="Proteomes" id="UP000509303"/>
    </source>
</evidence>
<keyword evidence="4" id="KW-1185">Reference proteome</keyword>
<evidence type="ECO:0000313" key="3">
    <source>
        <dbReference type="EMBL" id="QKW53831.1"/>
    </source>
</evidence>
<dbReference type="InterPro" id="IPR052189">
    <property type="entry name" value="L-asp_N-monooxygenase_NS-form"/>
</dbReference>
<dbReference type="EMBL" id="CP054929">
    <property type="protein sequence ID" value="QKW53831.1"/>
    <property type="molecule type" value="Genomic_DNA"/>
</dbReference>
<gene>
    <name evidence="3" type="ORF">HUT08_34545</name>
</gene>
<dbReference type="PANTHER" id="PTHR40254">
    <property type="entry name" value="BLR0577 PROTEIN"/>
    <property type="match status" value="1"/>
</dbReference>
<dbReference type="InterPro" id="IPR038732">
    <property type="entry name" value="HpyO/CreE_NAD-binding"/>
</dbReference>
<proteinExistence type="predicted"/>
<dbReference type="Pfam" id="PF13454">
    <property type="entry name" value="NAD_binding_9"/>
    <property type="match status" value="1"/>
</dbReference>
<dbReference type="AlphaFoldDB" id="A0A7H8NH55"/>
<sequence length="512" mass="55129">MDAVVPDVGPAGVGRRGADSPAGRDVVIVGGGAAGTSVLVQLVDALSGAGGAGARAVRSVRVVDPRPMGWGLAFGDSDPLLMCNSAVDLNSVRARHPRDFEDHLRQRGWAGRAQECVPRSWMAEYCHARSAQARARAAAHGVDVDRLSATARAVEVRADGYRVLLSDGRRLTADDVVLCAGVRRPRVPDGFATWQEHPRYLDSPYPSARLREALGRRPRRVLVLGTHQSAVDAALLLCRDGHQTTLTSPSGQLPAVRTALAAPPRALPALDRVAGLDPADPHLGDRLLRHTVEAVRSVSPLPWRRQVSTAADPVRRLREETALAEAGACHWARVCAPLIDAAIALGGTLSDERRRALMARFAPFVNRYVTALALVNARRLVAHCDAGLLRVAAGYPRAVAYADGRWRVRWPDSAVREYDHVVNATGFHPPQPYWDSAARTLHLEAPPASATALDHLAADLRVHTDPTAAPERVWIVGVGTHLRIPFANHLNNVVRQADEVAGRLLRAPNPST</sequence>
<dbReference type="SUPFAM" id="SSF51905">
    <property type="entry name" value="FAD/NAD(P)-binding domain"/>
    <property type="match status" value="2"/>
</dbReference>
<evidence type="ECO:0000256" key="1">
    <source>
        <dbReference type="SAM" id="MobiDB-lite"/>
    </source>
</evidence>
<dbReference type="PANTHER" id="PTHR40254:SF1">
    <property type="entry name" value="BLR0577 PROTEIN"/>
    <property type="match status" value="1"/>
</dbReference>
<name>A0A7H8NH55_9ACTN</name>
<dbReference type="Proteomes" id="UP000509303">
    <property type="component" value="Chromosome"/>
</dbReference>